<comment type="caution">
    <text evidence="1">The sequence shown here is derived from an EMBL/GenBank/DDBJ whole genome shotgun (WGS) entry which is preliminary data.</text>
</comment>
<dbReference type="Proteomes" id="UP000031364">
    <property type="component" value="Unassembled WGS sequence"/>
</dbReference>
<proteinExistence type="predicted"/>
<protein>
    <submittedName>
        <fullName evidence="1">Uncharacterized protein</fullName>
    </submittedName>
</protein>
<gene>
    <name evidence="1" type="ORF">FG87_23340</name>
</gene>
<accession>A0ABR4ZBX0</accession>
<dbReference type="EMBL" id="JNFP01000028">
    <property type="protein sequence ID" value="KIA62847.1"/>
    <property type="molecule type" value="Genomic_DNA"/>
</dbReference>
<sequence>MDNAGVVAAVLGYSSAAVLGEQDAAARAYRLAYVLDIPIQGAEGLMILDRVLELFLAETQVPDSGDARALQDQTHEIAARCVPIEDELCQAIAETFGRGDDPDPAQAVYQVSSRAARFLAKSVMIARGDTDRLFEEPADAPDSLIGVGDMQRLVEREVAKGVPVEAVLSTINDMHHYEFTFPGDTYVEDVAQACAELTGQGHVLIAVGVADLHEDPSGAGLNVCWSVPEGGRGLEVRFRVRDDGGRAARQLSEGWVPAPAPAPGTELHVDSHLFVLRGQANLRGGHTTVRAAQTHPAFGNAVLLEVTDHPGYLHNWHALEPEQARLATQFGTQAARPDPEDAPIAP</sequence>
<organism evidence="1 2">
    <name type="scientific">Nocardia vulneris</name>
    <dbReference type="NCBI Taxonomy" id="1141657"/>
    <lineage>
        <taxon>Bacteria</taxon>
        <taxon>Bacillati</taxon>
        <taxon>Actinomycetota</taxon>
        <taxon>Actinomycetes</taxon>
        <taxon>Mycobacteriales</taxon>
        <taxon>Nocardiaceae</taxon>
        <taxon>Nocardia</taxon>
    </lineage>
</organism>
<evidence type="ECO:0000313" key="1">
    <source>
        <dbReference type="EMBL" id="KIA62847.1"/>
    </source>
</evidence>
<name>A0ABR4ZBX0_9NOCA</name>
<keyword evidence="2" id="KW-1185">Reference proteome</keyword>
<reference evidence="1 2" key="1">
    <citation type="journal article" date="2014" name="Int. J. Syst. Evol. Microbiol.">
        <title>Nocardia vulneris sp. nov., isolated from wounds of human patients in North America.</title>
        <authorList>
            <person name="Lasker B.A."/>
            <person name="Bell M."/>
            <person name="Klenk H.P."/>
            <person name="Sproer C."/>
            <person name="Schumann C."/>
            <person name="Schumann P."/>
            <person name="Brown J.M."/>
        </authorList>
    </citation>
    <scope>NUCLEOTIDE SEQUENCE [LARGE SCALE GENOMIC DNA]</scope>
    <source>
        <strain evidence="1 2">W9851</strain>
    </source>
</reference>
<evidence type="ECO:0000313" key="2">
    <source>
        <dbReference type="Proteomes" id="UP000031364"/>
    </source>
</evidence>